<dbReference type="EMBL" id="HG682000">
    <property type="protein sequence ID" value="CDJ29590.1"/>
    <property type="molecule type" value="Genomic_DNA"/>
</dbReference>
<feature type="region of interest" description="Disordered" evidence="2">
    <location>
        <begin position="41"/>
        <end position="75"/>
    </location>
</feature>
<organism evidence="3 4">
    <name type="scientific">Eimeria mitis</name>
    <dbReference type="NCBI Taxonomy" id="44415"/>
    <lineage>
        <taxon>Eukaryota</taxon>
        <taxon>Sar</taxon>
        <taxon>Alveolata</taxon>
        <taxon>Apicomplexa</taxon>
        <taxon>Conoidasida</taxon>
        <taxon>Coccidia</taxon>
        <taxon>Eucoccidiorida</taxon>
        <taxon>Eimeriorina</taxon>
        <taxon>Eimeriidae</taxon>
        <taxon>Eimeria</taxon>
    </lineage>
</organism>
<evidence type="ECO:0000313" key="4">
    <source>
        <dbReference type="Proteomes" id="UP000030744"/>
    </source>
</evidence>
<evidence type="ECO:0000256" key="2">
    <source>
        <dbReference type="SAM" id="MobiDB-lite"/>
    </source>
</evidence>
<dbReference type="GeneID" id="25379777"/>
<proteinExistence type="predicted"/>
<reference evidence="3" key="1">
    <citation type="submission" date="2013-10" db="EMBL/GenBank/DDBJ databases">
        <title>Genomic analysis of the causative agents of coccidiosis in chickens.</title>
        <authorList>
            <person name="Reid A.J."/>
            <person name="Blake D."/>
            <person name="Billington K."/>
            <person name="Browne H."/>
            <person name="Dunn M."/>
            <person name="Hung S."/>
            <person name="Kawahara F."/>
            <person name="Miranda-Saavedra D."/>
            <person name="Mourier T."/>
            <person name="Nagra H."/>
            <person name="Otto T.D."/>
            <person name="Rawlings N."/>
            <person name="Sanchez A."/>
            <person name="Sanders M."/>
            <person name="Subramaniam C."/>
            <person name="Tay Y."/>
            <person name="Dear P."/>
            <person name="Doerig C."/>
            <person name="Gruber A."/>
            <person name="Parkinson J."/>
            <person name="Shirley M."/>
            <person name="Wan K.L."/>
            <person name="Berriman M."/>
            <person name="Tomley F."/>
            <person name="Pain A."/>
        </authorList>
    </citation>
    <scope>NUCLEOTIDE SEQUENCE [LARGE SCALE GENOMIC DNA]</scope>
    <source>
        <strain evidence="3">Houghton</strain>
    </source>
</reference>
<dbReference type="OrthoDB" id="347100at2759"/>
<evidence type="ECO:0000313" key="3">
    <source>
        <dbReference type="EMBL" id="CDJ29590.1"/>
    </source>
</evidence>
<accession>U6JVT9</accession>
<protein>
    <submittedName>
        <fullName evidence="3">Uncharacterized protein</fullName>
    </submittedName>
</protein>
<keyword evidence="4" id="KW-1185">Reference proteome</keyword>
<feature type="compositionally biased region" description="Pro residues" evidence="2">
    <location>
        <begin position="44"/>
        <end position="72"/>
    </location>
</feature>
<dbReference type="GO" id="GO:0010468">
    <property type="term" value="P:regulation of gene expression"/>
    <property type="evidence" value="ECO:0007669"/>
    <property type="project" value="TreeGrafter"/>
</dbReference>
<feature type="coiled-coil region" evidence="1">
    <location>
        <begin position="260"/>
        <end position="287"/>
    </location>
</feature>
<dbReference type="Proteomes" id="UP000030744">
    <property type="component" value="Unassembled WGS sequence"/>
</dbReference>
<feature type="coiled-coil region" evidence="1">
    <location>
        <begin position="177"/>
        <end position="204"/>
    </location>
</feature>
<gene>
    <name evidence="3" type="ORF">EMH_0050960</name>
</gene>
<dbReference type="VEuPathDB" id="ToxoDB:EMH_0050960"/>
<keyword evidence="1" id="KW-0175">Coiled coil</keyword>
<dbReference type="GO" id="GO:0005634">
    <property type="term" value="C:nucleus"/>
    <property type="evidence" value="ECO:0007669"/>
    <property type="project" value="TreeGrafter"/>
</dbReference>
<feature type="region of interest" description="Disordered" evidence="2">
    <location>
        <begin position="132"/>
        <end position="152"/>
    </location>
</feature>
<dbReference type="AlphaFoldDB" id="U6JVT9"/>
<reference evidence="3" key="2">
    <citation type="submission" date="2013-10" db="EMBL/GenBank/DDBJ databases">
        <authorList>
            <person name="Aslett M."/>
        </authorList>
    </citation>
    <scope>NUCLEOTIDE SEQUENCE [LARGE SCALE GENOMIC DNA]</scope>
    <source>
        <strain evidence="3">Houghton</strain>
    </source>
</reference>
<dbReference type="PANTHER" id="PTHR14312:SF1">
    <property type="entry name" value="BASIC-LEUCINE ZIPPER TRANSCRIPTION FACTOR A"/>
    <property type="match status" value="1"/>
</dbReference>
<dbReference type="RefSeq" id="XP_013352159.1">
    <property type="nucleotide sequence ID" value="XM_013496705.1"/>
</dbReference>
<dbReference type="PANTHER" id="PTHR14312">
    <property type="entry name" value="CREB/ATF BZIP TRANSCRIPTION FACTOR"/>
    <property type="match status" value="1"/>
</dbReference>
<evidence type="ECO:0000256" key="1">
    <source>
        <dbReference type="SAM" id="Coils"/>
    </source>
</evidence>
<name>U6JVT9_9EIME</name>
<sequence>MIRFRCLYIPLLESRDVLVSADVDTLVCTARELLLRAALGSSPKPTPHSIPAPAPHSPPAPAPHSPPAPAPHSIPETIPKSEGFWSVFGRRAKESLHLFSVADAAIVAAALHAHHRDTGFFVSVAPSFGLLSSSPRRSGAERRFGLLSSSPRRSGAERRLHFGLLSSSPRRSGAERRLQQQQQLQQLQQQLQQLQQQQQDAAKAAAGAAAVAAAAGAGVTVAHAAVAAATAAAAANKPLSQGKGSEVLRILEAATLTQPQQQQLQQLQQLQQQQQQQQQQLQLLGRLVWRKIAASVPSLQPAELNRAVAGLNCCGLRLPLLLKKIKDRAVEIHAQFTVPDALELLRGFAVAAFDCEELLQSFEPLLVQHTEALTRKEVQLLQQLLAEANESKFSGLRAALTASQV</sequence>
<dbReference type="GO" id="GO:0043565">
    <property type="term" value="F:sequence-specific DNA binding"/>
    <property type="evidence" value="ECO:0007669"/>
    <property type="project" value="TreeGrafter"/>
</dbReference>